<feature type="coiled-coil region" evidence="1">
    <location>
        <begin position="34"/>
        <end position="61"/>
    </location>
</feature>
<name>A0A1S8Y9X0_9GAMM</name>
<dbReference type="STRING" id="1926881.BTJ39_22365"/>
<keyword evidence="3" id="KW-1185">Reference proteome</keyword>
<evidence type="ECO:0000313" key="2">
    <source>
        <dbReference type="EMBL" id="OON35646.1"/>
    </source>
</evidence>
<comment type="caution">
    <text evidence="2">The sequence shown here is derived from an EMBL/GenBank/DDBJ whole genome shotgun (WGS) entry which is preliminary data.</text>
</comment>
<keyword evidence="1" id="KW-0175">Coiled coil</keyword>
<dbReference type="Proteomes" id="UP000190667">
    <property type="component" value="Unassembled WGS sequence"/>
</dbReference>
<sequence>MEPVKTEAYFFNPGLSPDELEDWLGQQQHAIKCYNSLIREKAELEERLSSVNAAIKDLSRTVDSGRQSYPWYPIPRP</sequence>
<accession>A0A1S8Y9X0</accession>
<dbReference type="EMBL" id="MRUL01000028">
    <property type="protein sequence ID" value="OON35646.1"/>
    <property type="molecule type" value="Genomic_DNA"/>
</dbReference>
<evidence type="ECO:0000313" key="3">
    <source>
        <dbReference type="Proteomes" id="UP000190667"/>
    </source>
</evidence>
<organism evidence="2 3">
    <name type="scientific">Izhakiella australiensis</name>
    <dbReference type="NCBI Taxonomy" id="1926881"/>
    <lineage>
        <taxon>Bacteria</taxon>
        <taxon>Pseudomonadati</taxon>
        <taxon>Pseudomonadota</taxon>
        <taxon>Gammaproteobacteria</taxon>
        <taxon>Enterobacterales</taxon>
        <taxon>Erwiniaceae</taxon>
        <taxon>Izhakiella</taxon>
    </lineage>
</organism>
<evidence type="ECO:0000256" key="1">
    <source>
        <dbReference type="SAM" id="Coils"/>
    </source>
</evidence>
<proteinExistence type="predicted"/>
<protein>
    <submittedName>
        <fullName evidence="2">Uncharacterized protein</fullName>
    </submittedName>
</protein>
<dbReference type="AlphaFoldDB" id="A0A1S8Y9X0"/>
<gene>
    <name evidence="2" type="ORF">BTJ39_22365</name>
</gene>
<reference evidence="2 3" key="1">
    <citation type="submission" date="2016-12" db="EMBL/GenBank/DDBJ databases">
        <title>Izhakiella australiana sp. nov. of genus Izhakiella isolated from Australian desert.</title>
        <authorList>
            <person name="Ji M."/>
        </authorList>
    </citation>
    <scope>NUCLEOTIDE SEQUENCE [LARGE SCALE GENOMIC DNA]</scope>
    <source>
        <strain evidence="2 3">D4N98</strain>
    </source>
</reference>